<dbReference type="CDD" id="cd15852">
    <property type="entry name" value="SNARE_Syntaxin8"/>
    <property type="match status" value="1"/>
</dbReference>
<organism evidence="2">
    <name type="scientific">Oppiella nova</name>
    <dbReference type="NCBI Taxonomy" id="334625"/>
    <lineage>
        <taxon>Eukaryota</taxon>
        <taxon>Metazoa</taxon>
        <taxon>Ecdysozoa</taxon>
        <taxon>Arthropoda</taxon>
        <taxon>Chelicerata</taxon>
        <taxon>Arachnida</taxon>
        <taxon>Acari</taxon>
        <taxon>Acariformes</taxon>
        <taxon>Sarcoptiformes</taxon>
        <taxon>Oribatida</taxon>
        <taxon>Brachypylina</taxon>
        <taxon>Oppioidea</taxon>
        <taxon>Oppiidae</taxon>
        <taxon>Oppiella</taxon>
    </lineage>
</organism>
<dbReference type="PROSITE" id="PS50192">
    <property type="entry name" value="T_SNARE"/>
    <property type="match status" value="1"/>
</dbReference>
<sequence>HSLYGTNGTQDYDVERAETTANRNLDVEEMRQQKQLLIREQDKGLESLAEIISRQKNMAQGMSSEIDLQNEIIDDIGDHMDQTNDRLLRNTRNIQKVNRKAGTCG</sequence>
<name>A0A7R9MF42_9ACAR</name>
<dbReference type="Gene3D" id="1.20.5.110">
    <property type="match status" value="1"/>
</dbReference>
<feature type="non-terminal residue" evidence="2">
    <location>
        <position position="105"/>
    </location>
</feature>
<evidence type="ECO:0000259" key="1">
    <source>
        <dbReference type="PROSITE" id="PS50192"/>
    </source>
</evidence>
<dbReference type="Proteomes" id="UP000728032">
    <property type="component" value="Unassembled WGS sequence"/>
</dbReference>
<dbReference type="AlphaFoldDB" id="A0A7R9MF42"/>
<feature type="domain" description="T-SNARE coiled-coil homology" evidence="1">
    <location>
        <begin position="35"/>
        <end position="97"/>
    </location>
</feature>
<protein>
    <recommendedName>
        <fullName evidence="1">t-SNARE coiled-coil homology domain-containing protein</fullName>
    </recommendedName>
</protein>
<dbReference type="OrthoDB" id="428895at2759"/>
<proteinExistence type="predicted"/>
<dbReference type="SUPFAM" id="SSF58038">
    <property type="entry name" value="SNARE fusion complex"/>
    <property type="match status" value="1"/>
</dbReference>
<dbReference type="SMART" id="SM00397">
    <property type="entry name" value="t_SNARE"/>
    <property type="match status" value="1"/>
</dbReference>
<dbReference type="EMBL" id="OC929026">
    <property type="protein sequence ID" value="CAD7658041.1"/>
    <property type="molecule type" value="Genomic_DNA"/>
</dbReference>
<keyword evidence="3" id="KW-1185">Reference proteome</keyword>
<evidence type="ECO:0000313" key="2">
    <source>
        <dbReference type="EMBL" id="CAD7658041.1"/>
    </source>
</evidence>
<reference evidence="2" key="1">
    <citation type="submission" date="2020-11" db="EMBL/GenBank/DDBJ databases">
        <authorList>
            <person name="Tran Van P."/>
        </authorList>
    </citation>
    <scope>NUCLEOTIDE SEQUENCE</scope>
</reference>
<dbReference type="InterPro" id="IPR000727">
    <property type="entry name" value="T_SNARE_dom"/>
</dbReference>
<gene>
    <name evidence="2" type="ORF">ONB1V03_LOCUS14666</name>
</gene>
<evidence type="ECO:0000313" key="3">
    <source>
        <dbReference type="Proteomes" id="UP000728032"/>
    </source>
</evidence>
<dbReference type="InterPro" id="IPR041875">
    <property type="entry name" value="Syntaxin-8_SNARE"/>
</dbReference>
<accession>A0A7R9MF42</accession>
<dbReference type="EMBL" id="CAJPVJ010014201">
    <property type="protein sequence ID" value="CAG2175227.1"/>
    <property type="molecule type" value="Genomic_DNA"/>
</dbReference>